<gene>
    <name evidence="10" type="ORF">COU30_00125</name>
</gene>
<protein>
    <recommendedName>
        <fullName evidence="9">DNA polymerase III beta sliding clamp C-terminal domain-containing protein</fullName>
    </recommendedName>
</protein>
<proteinExistence type="inferred from homology"/>
<dbReference type="InterPro" id="IPR001001">
    <property type="entry name" value="DNA_polIII_beta"/>
</dbReference>
<comment type="caution">
    <text evidence="10">The sequence shown here is derived from an EMBL/GenBank/DDBJ whole genome shotgun (WGS) entry which is preliminary data.</text>
</comment>
<dbReference type="Gene3D" id="3.70.10.10">
    <property type="match status" value="1"/>
</dbReference>
<dbReference type="GO" id="GO:0006271">
    <property type="term" value="P:DNA strand elongation involved in DNA replication"/>
    <property type="evidence" value="ECO:0007669"/>
    <property type="project" value="TreeGrafter"/>
</dbReference>
<reference evidence="11" key="1">
    <citation type="submission" date="2017-09" db="EMBL/GenBank/DDBJ databases">
        <title>Depth-based differentiation of microbial function through sediment-hosted aquifers and enrichment of novel symbionts in the deep terrestrial subsurface.</title>
        <authorList>
            <person name="Probst A.J."/>
            <person name="Ladd B."/>
            <person name="Jarett J.K."/>
            <person name="Geller-Mcgrath D.E."/>
            <person name="Sieber C.M.K."/>
            <person name="Emerson J.B."/>
            <person name="Anantharaman K."/>
            <person name="Thomas B.C."/>
            <person name="Malmstrom R."/>
            <person name="Stieglmeier M."/>
            <person name="Klingl A."/>
            <person name="Woyke T."/>
            <person name="Ryan C.M."/>
            <person name="Banfield J.F."/>
        </authorList>
    </citation>
    <scope>NUCLEOTIDE SEQUENCE [LARGE SCALE GENOMIC DNA]</scope>
</reference>
<dbReference type="Gene3D" id="3.10.150.10">
    <property type="entry name" value="DNA Polymerase III, subunit A, domain 2"/>
    <property type="match status" value="1"/>
</dbReference>
<dbReference type="CDD" id="cd00140">
    <property type="entry name" value="beta_clamp"/>
    <property type="match status" value="1"/>
</dbReference>
<evidence type="ECO:0000256" key="8">
    <source>
        <dbReference type="ARBA" id="ARBA00023125"/>
    </source>
</evidence>
<evidence type="ECO:0000256" key="3">
    <source>
        <dbReference type="ARBA" id="ARBA00022490"/>
    </source>
</evidence>
<dbReference type="Pfam" id="PF02768">
    <property type="entry name" value="DNA_pol3_beta_3"/>
    <property type="match status" value="1"/>
</dbReference>
<keyword evidence="3" id="KW-0963">Cytoplasm</keyword>
<keyword evidence="4" id="KW-0808">Transferase</keyword>
<dbReference type="Proteomes" id="UP000228528">
    <property type="component" value="Unassembled WGS sequence"/>
</dbReference>
<keyword evidence="5" id="KW-0548">Nucleotidyltransferase</keyword>
<evidence type="ECO:0000259" key="9">
    <source>
        <dbReference type="Pfam" id="PF02768"/>
    </source>
</evidence>
<keyword evidence="7" id="KW-0239">DNA-directed DNA polymerase</keyword>
<accession>A0A2M6P2G0</accession>
<evidence type="ECO:0000256" key="1">
    <source>
        <dbReference type="ARBA" id="ARBA00004496"/>
    </source>
</evidence>
<evidence type="ECO:0000256" key="5">
    <source>
        <dbReference type="ARBA" id="ARBA00022695"/>
    </source>
</evidence>
<dbReference type="PANTHER" id="PTHR30478">
    <property type="entry name" value="DNA POLYMERASE III SUBUNIT BETA"/>
    <property type="match status" value="1"/>
</dbReference>
<dbReference type="InterPro" id="IPR022635">
    <property type="entry name" value="DNA_polIII_beta_C"/>
</dbReference>
<evidence type="ECO:0000256" key="6">
    <source>
        <dbReference type="ARBA" id="ARBA00022705"/>
    </source>
</evidence>
<sequence>LSSAKEDTTHEVKLLIGQAQIAMIFADVTLVSRLIEGSYPDYVQIIPEELKTTAIVSKDRFVTSIKAASLFASTGINAVTFSIHADQQVVTLSSSSVQAGEHVAHVDGTVHGGDNDIVLNYKYILEGIQHMDGDIEFQINSNESPSVLRSKNDDSYIYIVMPIRQ</sequence>
<evidence type="ECO:0000313" key="11">
    <source>
        <dbReference type="Proteomes" id="UP000228528"/>
    </source>
</evidence>
<name>A0A2M6P2G0_9BACT</name>
<dbReference type="GO" id="GO:0009360">
    <property type="term" value="C:DNA polymerase III complex"/>
    <property type="evidence" value="ECO:0007669"/>
    <property type="project" value="InterPro"/>
</dbReference>
<comment type="subcellular location">
    <subcellularLocation>
        <location evidence="1">Cytoplasm</location>
    </subcellularLocation>
</comment>
<organism evidence="10 11">
    <name type="scientific">Candidatus Magasanikbacteria bacterium CG10_big_fil_rev_8_21_14_0_10_38_6</name>
    <dbReference type="NCBI Taxonomy" id="1974647"/>
    <lineage>
        <taxon>Bacteria</taxon>
        <taxon>Candidatus Magasanikiibacteriota</taxon>
    </lineage>
</organism>
<dbReference type="GO" id="GO:0003677">
    <property type="term" value="F:DNA binding"/>
    <property type="evidence" value="ECO:0007669"/>
    <property type="project" value="UniProtKB-KW"/>
</dbReference>
<comment type="similarity">
    <text evidence="2">Belongs to the beta sliding clamp family.</text>
</comment>
<dbReference type="AlphaFoldDB" id="A0A2M6P2G0"/>
<dbReference type="GO" id="GO:0008408">
    <property type="term" value="F:3'-5' exonuclease activity"/>
    <property type="evidence" value="ECO:0007669"/>
    <property type="project" value="InterPro"/>
</dbReference>
<evidence type="ECO:0000256" key="2">
    <source>
        <dbReference type="ARBA" id="ARBA00010752"/>
    </source>
</evidence>
<dbReference type="GO" id="GO:0003887">
    <property type="term" value="F:DNA-directed DNA polymerase activity"/>
    <property type="evidence" value="ECO:0007669"/>
    <property type="project" value="UniProtKB-KW"/>
</dbReference>
<dbReference type="GO" id="GO:0005737">
    <property type="term" value="C:cytoplasm"/>
    <property type="evidence" value="ECO:0007669"/>
    <property type="project" value="UniProtKB-SubCell"/>
</dbReference>
<dbReference type="PANTHER" id="PTHR30478:SF0">
    <property type="entry name" value="BETA SLIDING CLAMP"/>
    <property type="match status" value="1"/>
</dbReference>
<dbReference type="SUPFAM" id="SSF55979">
    <property type="entry name" value="DNA clamp"/>
    <property type="match status" value="1"/>
</dbReference>
<dbReference type="EMBL" id="PFBW01000007">
    <property type="protein sequence ID" value="PIR77874.1"/>
    <property type="molecule type" value="Genomic_DNA"/>
</dbReference>
<evidence type="ECO:0000313" key="10">
    <source>
        <dbReference type="EMBL" id="PIR77874.1"/>
    </source>
</evidence>
<evidence type="ECO:0000256" key="7">
    <source>
        <dbReference type="ARBA" id="ARBA00022932"/>
    </source>
</evidence>
<dbReference type="InterPro" id="IPR046938">
    <property type="entry name" value="DNA_clamp_sf"/>
</dbReference>
<keyword evidence="8" id="KW-0238">DNA-binding</keyword>
<feature type="non-terminal residue" evidence="10">
    <location>
        <position position="1"/>
    </location>
</feature>
<evidence type="ECO:0000256" key="4">
    <source>
        <dbReference type="ARBA" id="ARBA00022679"/>
    </source>
</evidence>
<feature type="domain" description="DNA polymerase III beta sliding clamp C-terminal" evidence="9">
    <location>
        <begin position="44"/>
        <end position="164"/>
    </location>
</feature>
<keyword evidence="6" id="KW-0235">DNA replication</keyword>